<dbReference type="eggNOG" id="COG1121">
    <property type="taxonomic scope" value="Bacteria"/>
</dbReference>
<dbReference type="Pfam" id="PF00005">
    <property type="entry name" value="ABC_tran"/>
    <property type="match status" value="1"/>
</dbReference>
<dbReference type="InterPro" id="IPR027417">
    <property type="entry name" value="P-loop_NTPase"/>
</dbReference>
<dbReference type="Gene3D" id="3.40.50.300">
    <property type="entry name" value="P-loop containing nucleotide triphosphate hydrolases"/>
    <property type="match status" value="1"/>
</dbReference>
<sequence length="255" mass="28046">MNGLDLIMKGNAMNNSIVTIEDMTMAYHDAPVLWDVDIQIPAGSRTAIIGPNGAGKSTLLRGILGLQRPLSGKVLIDGLPVKKALKKIAYIPQTGTVNWHFPTNVLDVVLMGRYNRIGWIRRPGRRDRQAASRAIEIMGLTDLRHRQIAQLSGGQRQRVFIARAIAQDAGIYLMDEPLAGVDKKTEGIIIDFIKTLQKEGRTTIVVHHDLNTLADYFDHVVILNRNVIAQGPVSDVLTPANLERAMMVGGSCAQR</sequence>
<dbReference type="CDD" id="cd03235">
    <property type="entry name" value="ABC_Metallic_Cations"/>
    <property type="match status" value="1"/>
</dbReference>
<proteinExistence type="inferred from homology"/>
<evidence type="ECO:0000256" key="4">
    <source>
        <dbReference type="ARBA" id="ARBA00022840"/>
    </source>
</evidence>
<evidence type="ECO:0000256" key="2">
    <source>
        <dbReference type="ARBA" id="ARBA00022448"/>
    </source>
</evidence>
<keyword evidence="2" id="KW-0813">Transport</keyword>
<dbReference type="GO" id="GO:0005524">
    <property type="term" value="F:ATP binding"/>
    <property type="evidence" value="ECO:0007669"/>
    <property type="project" value="UniProtKB-KW"/>
</dbReference>
<evidence type="ECO:0000313" key="7">
    <source>
        <dbReference type="Proteomes" id="UP000004754"/>
    </source>
</evidence>
<dbReference type="PANTHER" id="PTHR42734:SF5">
    <property type="entry name" value="IRON TRANSPORT SYSTEM ATP-BINDING PROTEIN HI_0361-RELATED"/>
    <property type="match status" value="1"/>
</dbReference>
<comment type="similarity">
    <text evidence="1">Belongs to the ABC transporter superfamily.</text>
</comment>
<accession>E6MHU1</accession>
<dbReference type="EMBL" id="AEQN01000022">
    <property type="protein sequence ID" value="EFV01265.1"/>
    <property type="molecule type" value="Genomic_DNA"/>
</dbReference>
<evidence type="ECO:0000313" key="6">
    <source>
        <dbReference type="EMBL" id="EFV01265.1"/>
    </source>
</evidence>
<dbReference type="InterPro" id="IPR017871">
    <property type="entry name" value="ABC_transporter-like_CS"/>
</dbReference>
<evidence type="ECO:0000256" key="1">
    <source>
        <dbReference type="ARBA" id="ARBA00005417"/>
    </source>
</evidence>
<dbReference type="FunFam" id="3.40.50.300:FF:000134">
    <property type="entry name" value="Iron-enterobactin ABC transporter ATP-binding protein"/>
    <property type="match status" value="1"/>
</dbReference>
<dbReference type="GO" id="GO:0016887">
    <property type="term" value="F:ATP hydrolysis activity"/>
    <property type="evidence" value="ECO:0007669"/>
    <property type="project" value="InterPro"/>
</dbReference>
<organism evidence="6 7">
    <name type="scientific">Pseudoramibacter alactolyticus ATCC 23263</name>
    <dbReference type="NCBI Taxonomy" id="887929"/>
    <lineage>
        <taxon>Bacteria</taxon>
        <taxon>Bacillati</taxon>
        <taxon>Bacillota</taxon>
        <taxon>Clostridia</taxon>
        <taxon>Eubacteriales</taxon>
        <taxon>Eubacteriaceae</taxon>
        <taxon>Pseudoramibacter</taxon>
    </lineage>
</organism>
<dbReference type="PROSITE" id="PS50893">
    <property type="entry name" value="ABC_TRANSPORTER_2"/>
    <property type="match status" value="1"/>
</dbReference>
<dbReference type="InterPro" id="IPR003593">
    <property type="entry name" value="AAA+_ATPase"/>
</dbReference>
<dbReference type="STRING" id="887929.HMP0721_1646"/>
<dbReference type="InterPro" id="IPR003439">
    <property type="entry name" value="ABC_transporter-like_ATP-bd"/>
</dbReference>
<dbReference type="SUPFAM" id="SSF52540">
    <property type="entry name" value="P-loop containing nucleoside triphosphate hydrolases"/>
    <property type="match status" value="1"/>
</dbReference>
<protein>
    <submittedName>
        <fullName evidence="6">ABC transporter, ATP-binding protein</fullName>
    </submittedName>
</protein>
<dbReference type="PROSITE" id="PS00211">
    <property type="entry name" value="ABC_TRANSPORTER_1"/>
    <property type="match status" value="1"/>
</dbReference>
<evidence type="ECO:0000256" key="3">
    <source>
        <dbReference type="ARBA" id="ARBA00022741"/>
    </source>
</evidence>
<dbReference type="InterPro" id="IPR050153">
    <property type="entry name" value="Metal_Ion_Import_ABC"/>
</dbReference>
<dbReference type="Proteomes" id="UP000004754">
    <property type="component" value="Unassembled WGS sequence"/>
</dbReference>
<dbReference type="HOGENOM" id="CLU_000604_1_11_9"/>
<keyword evidence="7" id="KW-1185">Reference proteome</keyword>
<feature type="domain" description="ABC transporter" evidence="5">
    <location>
        <begin position="18"/>
        <end position="250"/>
    </location>
</feature>
<dbReference type="AlphaFoldDB" id="E6MHU1"/>
<gene>
    <name evidence="6" type="ORF">HMP0721_1646</name>
</gene>
<evidence type="ECO:0000259" key="5">
    <source>
        <dbReference type="PROSITE" id="PS50893"/>
    </source>
</evidence>
<comment type="caution">
    <text evidence="6">The sequence shown here is derived from an EMBL/GenBank/DDBJ whole genome shotgun (WGS) entry which is preliminary data.</text>
</comment>
<keyword evidence="3" id="KW-0547">Nucleotide-binding</keyword>
<name>E6MHU1_9FIRM</name>
<dbReference type="SMART" id="SM00382">
    <property type="entry name" value="AAA"/>
    <property type="match status" value="1"/>
</dbReference>
<reference evidence="6 7" key="1">
    <citation type="submission" date="2010-12" db="EMBL/GenBank/DDBJ databases">
        <authorList>
            <person name="Muzny D."/>
            <person name="Qin X."/>
            <person name="Deng J."/>
            <person name="Jiang H."/>
            <person name="Liu Y."/>
            <person name="Qu J."/>
            <person name="Song X.-Z."/>
            <person name="Zhang L."/>
            <person name="Thornton R."/>
            <person name="Coyle M."/>
            <person name="Francisco L."/>
            <person name="Jackson L."/>
            <person name="Javaid M."/>
            <person name="Korchina V."/>
            <person name="Kovar C."/>
            <person name="Mata R."/>
            <person name="Mathew T."/>
            <person name="Ngo R."/>
            <person name="Nguyen L."/>
            <person name="Nguyen N."/>
            <person name="Okwuonu G."/>
            <person name="Ongeri F."/>
            <person name="Pham C."/>
            <person name="Simmons D."/>
            <person name="Wilczek-Boney K."/>
            <person name="Hale W."/>
            <person name="Jakkamsetti A."/>
            <person name="Pham P."/>
            <person name="Ruth R."/>
            <person name="San Lucas F."/>
            <person name="Warren J."/>
            <person name="Zhang J."/>
            <person name="Zhao Z."/>
            <person name="Zhou C."/>
            <person name="Zhu D."/>
            <person name="Lee S."/>
            <person name="Bess C."/>
            <person name="Blankenburg K."/>
            <person name="Forbes L."/>
            <person name="Fu Q."/>
            <person name="Gubbala S."/>
            <person name="Hirani K."/>
            <person name="Jayaseelan J.C."/>
            <person name="Lara F."/>
            <person name="Munidasa M."/>
            <person name="Palculict T."/>
            <person name="Patil S."/>
            <person name="Pu L.-L."/>
            <person name="Saada N."/>
            <person name="Tang L."/>
            <person name="Weissenberger G."/>
            <person name="Zhu Y."/>
            <person name="Hemphill L."/>
            <person name="Shang Y."/>
            <person name="Youmans B."/>
            <person name="Ayvaz T."/>
            <person name="Ross M."/>
            <person name="Santibanez J."/>
            <person name="Aqrawi P."/>
            <person name="Gross S."/>
            <person name="Joshi V."/>
            <person name="Fowler G."/>
            <person name="Nazareth L."/>
            <person name="Reid J."/>
            <person name="Worley K."/>
            <person name="Petrosino J."/>
            <person name="Highlander S."/>
            <person name="Gibbs R."/>
        </authorList>
    </citation>
    <scope>NUCLEOTIDE SEQUENCE [LARGE SCALE GENOMIC DNA]</scope>
    <source>
        <strain evidence="6 7">ATCC 23263</strain>
    </source>
</reference>
<dbReference type="PANTHER" id="PTHR42734">
    <property type="entry name" value="METAL TRANSPORT SYSTEM ATP-BINDING PROTEIN TM_0124-RELATED"/>
    <property type="match status" value="1"/>
</dbReference>
<keyword evidence="4 6" id="KW-0067">ATP-binding</keyword>